<dbReference type="Pfam" id="PF05406">
    <property type="entry name" value="WGR"/>
    <property type="match status" value="1"/>
</dbReference>
<comment type="caution">
    <text evidence="2">The sequence shown here is derived from an EMBL/GenBank/DDBJ whole genome shotgun (WGS) entry which is preliminary data.</text>
</comment>
<evidence type="ECO:0000313" key="3">
    <source>
        <dbReference type="Proteomes" id="UP000481252"/>
    </source>
</evidence>
<proteinExistence type="predicted"/>
<dbReference type="AlphaFoldDB" id="A0A7C9V5V8"/>
<dbReference type="EMBL" id="JAAKZG010000004">
    <property type="protein sequence ID" value="NGN41565.1"/>
    <property type="molecule type" value="Genomic_DNA"/>
</dbReference>
<accession>A0A7C9V5V8</accession>
<dbReference type="InterPro" id="IPR036930">
    <property type="entry name" value="WGR_dom_sf"/>
</dbReference>
<evidence type="ECO:0000313" key="2">
    <source>
        <dbReference type="EMBL" id="NGN41565.1"/>
    </source>
</evidence>
<gene>
    <name evidence="2" type="ORF">G6N74_10840</name>
</gene>
<dbReference type="SMART" id="SM00773">
    <property type="entry name" value="WGR"/>
    <property type="match status" value="1"/>
</dbReference>
<dbReference type="CDD" id="cd07996">
    <property type="entry name" value="WGR_MMR_like"/>
    <property type="match status" value="1"/>
</dbReference>
<dbReference type="InterPro" id="IPR008893">
    <property type="entry name" value="WGR_domain"/>
</dbReference>
<keyword evidence="3" id="KW-1185">Reference proteome</keyword>
<sequence length="87" mass="9819">MPKEQAGPLHLRRVDPTRNMRRFYTLTIQPTLFGGSSLIRHWGRIGTNGQSMMETFDAPEEADGALARLERTKRRKGYLDARSSGTG</sequence>
<protein>
    <submittedName>
        <fullName evidence="2">WGR domain-containing protein</fullName>
    </submittedName>
</protein>
<organism evidence="2 3">
    <name type="scientific">Mesorhizobium zhangyense</name>
    <dbReference type="NCBI Taxonomy" id="1776730"/>
    <lineage>
        <taxon>Bacteria</taxon>
        <taxon>Pseudomonadati</taxon>
        <taxon>Pseudomonadota</taxon>
        <taxon>Alphaproteobacteria</taxon>
        <taxon>Hyphomicrobiales</taxon>
        <taxon>Phyllobacteriaceae</taxon>
        <taxon>Mesorhizobium</taxon>
    </lineage>
</organism>
<feature type="domain" description="WGR" evidence="1">
    <location>
        <begin position="1"/>
        <end position="87"/>
    </location>
</feature>
<dbReference type="SUPFAM" id="SSF142921">
    <property type="entry name" value="WGR domain-like"/>
    <property type="match status" value="1"/>
</dbReference>
<dbReference type="RefSeq" id="WP_165117139.1">
    <property type="nucleotide sequence ID" value="NZ_JAAKZG010000004.1"/>
</dbReference>
<evidence type="ECO:0000259" key="1">
    <source>
        <dbReference type="PROSITE" id="PS51977"/>
    </source>
</evidence>
<dbReference type="InterPro" id="IPR049809">
    <property type="entry name" value="YehF/YfeS-like_WGR"/>
</dbReference>
<dbReference type="PROSITE" id="PS51977">
    <property type="entry name" value="WGR"/>
    <property type="match status" value="1"/>
</dbReference>
<dbReference type="Gene3D" id="2.20.140.10">
    <property type="entry name" value="WGR domain"/>
    <property type="match status" value="1"/>
</dbReference>
<name>A0A7C9V5V8_9HYPH</name>
<dbReference type="Proteomes" id="UP000481252">
    <property type="component" value="Unassembled WGS sequence"/>
</dbReference>
<reference evidence="2 3" key="1">
    <citation type="submission" date="2020-02" db="EMBL/GenBank/DDBJ databases">
        <title>Genome sequence of the type strain CGMCC 1.15528 of Mesorhizobium zhangyense.</title>
        <authorList>
            <person name="Gao J."/>
            <person name="Sun J."/>
        </authorList>
    </citation>
    <scope>NUCLEOTIDE SEQUENCE [LARGE SCALE GENOMIC DNA]</scope>
    <source>
        <strain evidence="2 3">CGMCC 1.15528</strain>
    </source>
</reference>